<dbReference type="Proteomes" id="UP000037446">
    <property type="component" value="Unassembled WGS sequence"/>
</dbReference>
<protein>
    <submittedName>
        <fullName evidence="5">CBS domain protein</fullName>
    </submittedName>
</protein>
<gene>
    <name evidence="5" type="ORF">J121_2009</name>
</gene>
<dbReference type="PANTHER" id="PTHR43080:SF2">
    <property type="entry name" value="CBS DOMAIN-CONTAINING PROTEIN"/>
    <property type="match status" value="1"/>
</dbReference>
<evidence type="ECO:0000256" key="2">
    <source>
        <dbReference type="PROSITE-ProRule" id="PRU00703"/>
    </source>
</evidence>
<organism evidence="5 6">
    <name type="scientific">Qipengyuania citrea LAMA 915</name>
    <dbReference type="NCBI Taxonomy" id="1306953"/>
    <lineage>
        <taxon>Bacteria</taxon>
        <taxon>Pseudomonadati</taxon>
        <taxon>Pseudomonadota</taxon>
        <taxon>Alphaproteobacteria</taxon>
        <taxon>Sphingomonadales</taxon>
        <taxon>Erythrobacteraceae</taxon>
        <taxon>Qipengyuania</taxon>
    </lineage>
</organism>
<dbReference type="STRING" id="1306953.J121_2009"/>
<dbReference type="InterPro" id="IPR000644">
    <property type="entry name" value="CBS_dom"/>
</dbReference>
<dbReference type="PROSITE" id="PS51371">
    <property type="entry name" value="CBS"/>
    <property type="match status" value="2"/>
</dbReference>
<dbReference type="SUPFAM" id="SSF54631">
    <property type="entry name" value="CBS-domain pair"/>
    <property type="match status" value="1"/>
</dbReference>
<dbReference type="EMBL" id="JYNE01000024">
    <property type="protein sequence ID" value="KNH02097.1"/>
    <property type="molecule type" value="Genomic_DNA"/>
</dbReference>
<evidence type="ECO:0000313" key="6">
    <source>
        <dbReference type="Proteomes" id="UP000037446"/>
    </source>
</evidence>
<feature type="domain" description="CBS" evidence="4">
    <location>
        <begin position="46"/>
        <end position="104"/>
    </location>
</feature>
<feature type="region of interest" description="Disordered" evidence="3">
    <location>
        <begin position="99"/>
        <end position="121"/>
    </location>
</feature>
<dbReference type="SMART" id="SM00116">
    <property type="entry name" value="CBS"/>
    <property type="match status" value="2"/>
</dbReference>
<evidence type="ECO:0000256" key="1">
    <source>
        <dbReference type="ARBA" id="ARBA00023122"/>
    </source>
</evidence>
<accession>A0A0L1KE12</accession>
<dbReference type="InterPro" id="IPR051257">
    <property type="entry name" value="Diverse_CBS-Domain"/>
</dbReference>
<feature type="compositionally biased region" description="Basic and acidic residues" evidence="3">
    <location>
        <begin position="99"/>
        <end position="109"/>
    </location>
</feature>
<reference evidence="5" key="1">
    <citation type="submission" date="2015-02" db="EMBL/GenBank/DDBJ databases">
        <authorList>
            <person name="Chooi Y.-H."/>
        </authorList>
    </citation>
    <scope>NUCLEOTIDE SEQUENCE [LARGE SCALE GENOMIC DNA]</scope>
    <source>
        <strain evidence="5">LAMA 915</strain>
    </source>
</reference>
<evidence type="ECO:0000256" key="3">
    <source>
        <dbReference type="SAM" id="MobiDB-lite"/>
    </source>
</evidence>
<dbReference type="Pfam" id="PF00571">
    <property type="entry name" value="CBS"/>
    <property type="match status" value="2"/>
</dbReference>
<name>A0A0L1KE12_9SPHN</name>
<dbReference type="Gene3D" id="3.10.580.10">
    <property type="entry name" value="CBS-domain"/>
    <property type="match status" value="1"/>
</dbReference>
<dbReference type="AlphaFoldDB" id="A0A0L1KE12"/>
<dbReference type="PANTHER" id="PTHR43080">
    <property type="entry name" value="CBS DOMAIN-CONTAINING PROTEIN CBSX3, MITOCHONDRIAL"/>
    <property type="match status" value="1"/>
</dbReference>
<proteinExistence type="predicted"/>
<dbReference type="PATRIC" id="fig|1306953.7.peg.2079"/>
<feature type="domain" description="CBS" evidence="4">
    <location>
        <begin position="1"/>
        <end position="38"/>
    </location>
</feature>
<sequence length="121" mass="12613">MVDNDCGQIPVVDDSGALVGVVTDRDIACRCVAKGNSSDQRVEEVMTSSPVTVTADASVDECCTKMEDNQVRRLPVVDDEGKCCGIVAQADIARSAAEKETGDLVREVSEASSEPASAGCC</sequence>
<keyword evidence="1 2" id="KW-0129">CBS domain</keyword>
<comment type="caution">
    <text evidence="5">The sequence shown here is derived from an EMBL/GenBank/DDBJ whole genome shotgun (WGS) entry which is preliminary data.</text>
</comment>
<evidence type="ECO:0000259" key="4">
    <source>
        <dbReference type="PROSITE" id="PS51371"/>
    </source>
</evidence>
<feature type="compositionally biased region" description="Low complexity" evidence="3">
    <location>
        <begin position="110"/>
        <end position="121"/>
    </location>
</feature>
<evidence type="ECO:0000313" key="5">
    <source>
        <dbReference type="EMBL" id="KNH02097.1"/>
    </source>
</evidence>
<dbReference type="InterPro" id="IPR046342">
    <property type="entry name" value="CBS_dom_sf"/>
</dbReference>